<dbReference type="Pfam" id="PF01636">
    <property type="entry name" value="APH"/>
    <property type="match status" value="1"/>
</dbReference>
<evidence type="ECO:0000313" key="2">
    <source>
        <dbReference type="EMBL" id="XAG21425.1"/>
    </source>
</evidence>
<accession>A0AAU6SN81</accession>
<dbReference type="EMBL" id="CP095338">
    <property type="protein sequence ID" value="XAG21425.1"/>
    <property type="molecule type" value="Genomic_DNA"/>
</dbReference>
<reference evidence="2" key="1">
    <citation type="submission" date="2022-03" db="EMBL/GenBank/DDBJ databases">
        <title>Sea Food Isolates.</title>
        <authorList>
            <person name="Li c."/>
        </authorList>
    </citation>
    <scope>NUCLEOTIDE SEQUENCE</scope>
    <source>
        <strain evidence="2">19PA01SH03</strain>
    </source>
</reference>
<dbReference type="AlphaFoldDB" id="A0AAU6SN81"/>
<dbReference type="SUPFAM" id="SSF53448">
    <property type="entry name" value="Nucleotide-diphospho-sugar transferases"/>
    <property type="match status" value="1"/>
</dbReference>
<gene>
    <name evidence="2" type="ORF">MRN70_00735</name>
</gene>
<dbReference type="InterPro" id="IPR029044">
    <property type="entry name" value="Nucleotide-diphossugar_trans"/>
</dbReference>
<organism evidence="2">
    <name type="scientific">bacterium 19PA01SH03</name>
    <dbReference type="NCBI Taxonomy" id="2920705"/>
    <lineage>
        <taxon>Bacteria</taxon>
    </lineage>
</organism>
<dbReference type="Gene3D" id="3.90.1200.10">
    <property type="match status" value="1"/>
</dbReference>
<sequence>MFLIMSGAYVGQDLRAEFGMIPPAFLPLGNRRLFQHQVALVPKGKRIYLSIPQSYQVEAFDKQWLTAHDVELLALPDDLSLGESLMAALALTSQSFDTDLSILYGDTLLTPPTQKDVITIAQVDSGYNWATIDENNSQWLATEDRDLTSQSQVVSGFFNFSSPRTLIRCLSQTHWNFLQALNVYHKTLGIQVRQSHDWLDFGHVNTYYRSKAEYTTQRAFNELTITPDWIEKSSVKEHKIMAESLWFQQVPNTLKHFSPQFLGESTKNGKMAYRLEYLYHNALNELFVFARLPEMTWRQILLQMRTFLSACHSITAPKNAVVDSLETLFASKTEQRLAQFCQERQFDWTHPWTYNQHTRLSLKALHEASLQHLPISQVATVMHGDFCFSNILYDFRKNRIKVIDPRGMTADNQPTIYGHIEYDIAKVCHSVIGLYDWIIAGYYRVDINKYTIEFSLADTDHLSTVQQLFLDTLCADYQLTPKALYAMQIQLFLSMLPLHSDDLSRQNALLANAFRLYNCMLEAK</sequence>
<dbReference type="InterPro" id="IPR011009">
    <property type="entry name" value="Kinase-like_dom_sf"/>
</dbReference>
<name>A0AAU6SN81_UNCXX</name>
<dbReference type="SUPFAM" id="SSF56112">
    <property type="entry name" value="Protein kinase-like (PK-like)"/>
    <property type="match status" value="1"/>
</dbReference>
<dbReference type="InterPro" id="IPR002575">
    <property type="entry name" value="Aminoglycoside_PTrfase"/>
</dbReference>
<feature type="domain" description="Aminoglycoside phosphotransferase" evidence="1">
    <location>
        <begin position="341"/>
        <end position="428"/>
    </location>
</feature>
<evidence type="ECO:0000259" key="1">
    <source>
        <dbReference type="Pfam" id="PF01636"/>
    </source>
</evidence>
<proteinExistence type="predicted"/>
<protein>
    <submittedName>
        <fullName evidence="2">Aminoglycoside phosphotransferase family protein</fullName>
    </submittedName>
</protein>